<dbReference type="Pfam" id="PF19527">
    <property type="entry name" value="DUF6055"/>
    <property type="match status" value="1"/>
</dbReference>
<dbReference type="HOGENOM" id="CLU_042057_0_0_1"/>
<dbReference type="InterPro" id="IPR045690">
    <property type="entry name" value="DUF6055"/>
</dbReference>
<protein>
    <submittedName>
        <fullName evidence="1">Uncharacterized protein</fullName>
    </submittedName>
</protein>
<evidence type="ECO:0000313" key="2">
    <source>
        <dbReference type="Proteomes" id="UP000030753"/>
    </source>
</evidence>
<reference evidence="1 2" key="1">
    <citation type="submission" date="2011-06" db="EMBL/GenBank/DDBJ databases">
        <title>The Genome Sequence of Fusarium oxysporum FOSC 3-a.</title>
        <authorList>
            <consortium name="The Broad Institute Genome Sequencing Platform"/>
            <person name="Ma L.-J."/>
            <person name="Gale L.R."/>
            <person name="Schwartz D.C."/>
            <person name="Zhou S."/>
            <person name="Corby-Kistler H."/>
            <person name="Young S.K."/>
            <person name="Zeng Q."/>
            <person name="Gargeya S."/>
            <person name="Fitzgerald M."/>
            <person name="Haas B."/>
            <person name="Abouelleil A."/>
            <person name="Alvarado L."/>
            <person name="Arachchi H.M."/>
            <person name="Berlin A."/>
            <person name="Brown A."/>
            <person name="Chapman S.B."/>
            <person name="Chen Z."/>
            <person name="Dunbar C."/>
            <person name="Freedman E."/>
            <person name="Gearin G."/>
            <person name="Gellesch M."/>
            <person name="Goldberg J."/>
            <person name="Griggs A."/>
            <person name="Gujja S."/>
            <person name="Heiman D."/>
            <person name="Howarth C."/>
            <person name="Larson L."/>
            <person name="Lui A."/>
            <person name="MacDonald P.J.P."/>
            <person name="Mehta T."/>
            <person name="Montmayeur A."/>
            <person name="Murphy C."/>
            <person name="Neiman D."/>
            <person name="Pearson M."/>
            <person name="Priest M."/>
            <person name="Roberts A."/>
            <person name="Saif S."/>
            <person name="Shea T."/>
            <person name="Shenoy N."/>
            <person name="Sisk P."/>
            <person name="Stolte C."/>
            <person name="Sykes S."/>
            <person name="Wortman J."/>
            <person name="Nusbaum C."/>
            <person name="Birren B."/>
        </authorList>
    </citation>
    <scope>NUCLEOTIDE SEQUENCE [LARGE SCALE GENOMIC DNA]</scope>
    <source>
        <strain evidence="2">FOSC 3-a</strain>
    </source>
</reference>
<sequence>MMAQIIIPLLPSAILVPFIRFSLSLSFSSLVTMGLFKSATVTLLAVGAHALPQAVTQTADAPAAAETYTANPNIGPGGSNFKDSAHFRIYAGSADATAQAIDMLEAAYECFVGTLKWRSPGLSFNDETDSGPKYKTNVYTVGDLDSAAGVMHSDQATGMAYLEVVDQYLAVPGVTVHEYGHGMHYHQKAWVNQGRTGAWWETLANWVADTYKTSDICAPARKNHNQETSPTEIELKKVLGDSHQVIIDGSVDTGNYYQAWPFLAYLTYNPDDFAGLGQDTIRQLQLQYEKDSNETPLHTLARVSQNATVGDIVGRYWARMAYVDIGHPTAQEVFFQQRADIPFANMEAAGSGSYKPKADRQPRYMGANIIPLEVTGTSLEVKVSADAEFVSTVAIYRKGGESSYVTLTDGAGTVPVQAGDDVSVVVANAPAKPILYDGFNLSAEVSKGLDYTISITGATVKA</sequence>
<proteinExistence type="predicted"/>
<dbReference type="EMBL" id="JH717840">
    <property type="protein sequence ID" value="EWY99789.1"/>
    <property type="molecule type" value="Genomic_DNA"/>
</dbReference>
<organism evidence="1 2">
    <name type="scientific">Fusarium oxysporum NRRL 32931</name>
    <dbReference type="NCBI Taxonomy" id="660029"/>
    <lineage>
        <taxon>Eukaryota</taxon>
        <taxon>Fungi</taxon>
        <taxon>Dikarya</taxon>
        <taxon>Ascomycota</taxon>
        <taxon>Pezizomycotina</taxon>
        <taxon>Sordariomycetes</taxon>
        <taxon>Hypocreomycetidae</taxon>
        <taxon>Hypocreales</taxon>
        <taxon>Nectriaceae</taxon>
        <taxon>Fusarium</taxon>
        <taxon>Fusarium oxysporum species complex</taxon>
    </lineage>
</organism>
<dbReference type="Proteomes" id="UP000030753">
    <property type="component" value="Unassembled WGS sequence"/>
</dbReference>
<name>W9J4N8_FUSOX</name>
<dbReference type="OrthoDB" id="5319191at2759"/>
<dbReference type="AlphaFoldDB" id="W9J4N8"/>
<evidence type="ECO:0000313" key="1">
    <source>
        <dbReference type="EMBL" id="EWY99789.1"/>
    </source>
</evidence>
<gene>
    <name evidence="1" type="ORF">FOYG_03737</name>
</gene>
<accession>W9J4N8</accession>